<evidence type="ECO:0000313" key="1">
    <source>
        <dbReference type="EMBL" id="KAF8888137.1"/>
    </source>
</evidence>
<keyword evidence="2" id="KW-1185">Reference proteome</keyword>
<dbReference type="Gene3D" id="3.30.710.10">
    <property type="entry name" value="Potassium Channel Kv1.1, Chain A"/>
    <property type="match status" value="1"/>
</dbReference>
<comment type="caution">
    <text evidence="1">The sequence shown here is derived from an EMBL/GenBank/DDBJ whole genome shotgun (WGS) entry which is preliminary data.</text>
</comment>
<evidence type="ECO:0008006" key="3">
    <source>
        <dbReference type="Google" id="ProtNLM"/>
    </source>
</evidence>
<accession>A0A9P5NHG4</accession>
<gene>
    <name evidence="1" type="ORF">CPB84DRAFT_1786308</name>
</gene>
<organism evidence="1 2">
    <name type="scientific">Gymnopilus junonius</name>
    <name type="common">Spectacular rustgill mushroom</name>
    <name type="synonym">Gymnopilus spectabilis subsp. junonius</name>
    <dbReference type="NCBI Taxonomy" id="109634"/>
    <lineage>
        <taxon>Eukaryota</taxon>
        <taxon>Fungi</taxon>
        <taxon>Dikarya</taxon>
        <taxon>Basidiomycota</taxon>
        <taxon>Agaricomycotina</taxon>
        <taxon>Agaricomycetes</taxon>
        <taxon>Agaricomycetidae</taxon>
        <taxon>Agaricales</taxon>
        <taxon>Agaricineae</taxon>
        <taxon>Hymenogastraceae</taxon>
        <taxon>Gymnopilus</taxon>
    </lineage>
</organism>
<dbReference type="AlphaFoldDB" id="A0A9P5NHG4"/>
<dbReference type="OrthoDB" id="2593747at2759"/>
<dbReference type="Proteomes" id="UP000724874">
    <property type="component" value="Unassembled WGS sequence"/>
</dbReference>
<proteinExistence type="predicted"/>
<evidence type="ECO:0000313" key="2">
    <source>
        <dbReference type="Proteomes" id="UP000724874"/>
    </source>
</evidence>
<dbReference type="InterPro" id="IPR011333">
    <property type="entry name" value="SKP1/BTB/POZ_sf"/>
</dbReference>
<name>A0A9P5NHG4_GYMJU</name>
<dbReference type="EMBL" id="JADNYJ010000086">
    <property type="protein sequence ID" value="KAF8888137.1"/>
    <property type="molecule type" value="Genomic_DNA"/>
</dbReference>
<protein>
    <recommendedName>
        <fullName evidence="3">BTB domain-containing protein</fullName>
    </recommendedName>
</protein>
<reference evidence="1" key="1">
    <citation type="submission" date="2020-11" db="EMBL/GenBank/DDBJ databases">
        <authorList>
            <consortium name="DOE Joint Genome Institute"/>
            <person name="Ahrendt S."/>
            <person name="Riley R."/>
            <person name="Andreopoulos W."/>
            <person name="LaButti K."/>
            <person name="Pangilinan J."/>
            <person name="Ruiz-duenas F.J."/>
            <person name="Barrasa J.M."/>
            <person name="Sanchez-Garcia M."/>
            <person name="Camarero S."/>
            <person name="Miyauchi S."/>
            <person name="Serrano A."/>
            <person name="Linde D."/>
            <person name="Babiker R."/>
            <person name="Drula E."/>
            <person name="Ayuso-Fernandez I."/>
            <person name="Pacheco R."/>
            <person name="Padilla G."/>
            <person name="Ferreira P."/>
            <person name="Barriuso J."/>
            <person name="Kellner H."/>
            <person name="Castanera R."/>
            <person name="Alfaro M."/>
            <person name="Ramirez L."/>
            <person name="Pisabarro A.G."/>
            <person name="Kuo A."/>
            <person name="Tritt A."/>
            <person name="Lipzen A."/>
            <person name="He G."/>
            <person name="Yan M."/>
            <person name="Ng V."/>
            <person name="Cullen D."/>
            <person name="Martin F."/>
            <person name="Rosso M.-N."/>
            <person name="Henrissat B."/>
            <person name="Hibbett D."/>
            <person name="Martinez A.T."/>
            <person name="Grigoriev I.V."/>
        </authorList>
    </citation>
    <scope>NUCLEOTIDE SEQUENCE</scope>
    <source>
        <strain evidence="1">AH 44721</strain>
    </source>
</reference>
<sequence>MADAEHNMNFLWDLVFFKVEEMVFARPRGEFERSSEVFADMFRLPSGSPEGHDEEHPIVLEGYKAEEFNCLLKVMYPTSYYLISGTNIDLHLVKEEWISVLKLSTIWNMSQIREYAIHRLSTDLTMVPIEKIQLARVHKVSKWLEEGIVSLVNGDHRLTCEDLPMLGYDMATLVLLIRDQSPKPAALRINKNSIKCAYCSSSNTLLKGNHTCRNCRRILVEDEEFSLLAGSIVTGIPSEPQVIILTLE</sequence>